<dbReference type="EMBL" id="MU277269">
    <property type="protein sequence ID" value="KAI0056198.1"/>
    <property type="molecule type" value="Genomic_DNA"/>
</dbReference>
<organism evidence="1 2">
    <name type="scientific">Artomyces pyxidatus</name>
    <dbReference type="NCBI Taxonomy" id="48021"/>
    <lineage>
        <taxon>Eukaryota</taxon>
        <taxon>Fungi</taxon>
        <taxon>Dikarya</taxon>
        <taxon>Basidiomycota</taxon>
        <taxon>Agaricomycotina</taxon>
        <taxon>Agaricomycetes</taxon>
        <taxon>Russulales</taxon>
        <taxon>Auriscalpiaceae</taxon>
        <taxon>Artomyces</taxon>
    </lineage>
</organism>
<protein>
    <submittedName>
        <fullName evidence="1">Uncharacterized protein</fullName>
    </submittedName>
</protein>
<evidence type="ECO:0000313" key="2">
    <source>
        <dbReference type="Proteomes" id="UP000814140"/>
    </source>
</evidence>
<feature type="non-terminal residue" evidence="1">
    <location>
        <position position="101"/>
    </location>
</feature>
<keyword evidence="2" id="KW-1185">Reference proteome</keyword>
<proteinExistence type="predicted"/>
<dbReference type="Proteomes" id="UP000814140">
    <property type="component" value="Unassembled WGS sequence"/>
</dbReference>
<accession>A0ACB8SK07</accession>
<evidence type="ECO:0000313" key="1">
    <source>
        <dbReference type="EMBL" id="KAI0056198.1"/>
    </source>
</evidence>
<sequence length="101" mass="11021">CHQCGSLVDSDGVRGHVGMHILRALAGVVETGLRELVRLSQSCGFCGRSGLGCDTRLDKTAAKSYKIVSKCPRYHKFNYQSALKYSIRTLSTNVPVECVIC</sequence>
<gene>
    <name evidence="1" type="ORF">BV25DRAFT_1771130</name>
</gene>
<name>A0ACB8SK07_9AGAM</name>
<reference evidence="1" key="2">
    <citation type="journal article" date="2022" name="New Phytol.">
        <title>Evolutionary transition to the ectomycorrhizal habit in the genomes of a hyperdiverse lineage of mushroom-forming fungi.</title>
        <authorList>
            <person name="Looney B."/>
            <person name="Miyauchi S."/>
            <person name="Morin E."/>
            <person name="Drula E."/>
            <person name="Courty P.E."/>
            <person name="Kohler A."/>
            <person name="Kuo A."/>
            <person name="LaButti K."/>
            <person name="Pangilinan J."/>
            <person name="Lipzen A."/>
            <person name="Riley R."/>
            <person name="Andreopoulos W."/>
            <person name="He G."/>
            <person name="Johnson J."/>
            <person name="Nolan M."/>
            <person name="Tritt A."/>
            <person name="Barry K.W."/>
            <person name="Grigoriev I.V."/>
            <person name="Nagy L.G."/>
            <person name="Hibbett D."/>
            <person name="Henrissat B."/>
            <person name="Matheny P.B."/>
            <person name="Labbe J."/>
            <person name="Martin F.M."/>
        </authorList>
    </citation>
    <scope>NUCLEOTIDE SEQUENCE</scope>
    <source>
        <strain evidence="1">HHB10654</strain>
    </source>
</reference>
<feature type="non-terminal residue" evidence="1">
    <location>
        <position position="1"/>
    </location>
</feature>
<reference evidence="1" key="1">
    <citation type="submission" date="2021-03" db="EMBL/GenBank/DDBJ databases">
        <authorList>
            <consortium name="DOE Joint Genome Institute"/>
            <person name="Ahrendt S."/>
            <person name="Looney B.P."/>
            <person name="Miyauchi S."/>
            <person name="Morin E."/>
            <person name="Drula E."/>
            <person name="Courty P.E."/>
            <person name="Chicoki N."/>
            <person name="Fauchery L."/>
            <person name="Kohler A."/>
            <person name="Kuo A."/>
            <person name="Labutti K."/>
            <person name="Pangilinan J."/>
            <person name="Lipzen A."/>
            <person name="Riley R."/>
            <person name="Andreopoulos W."/>
            <person name="He G."/>
            <person name="Johnson J."/>
            <person name="Barry K.W."/>
            <person name="Grigoriev I.V."/>
            <person name="Nagy L."/>
            <person name="Hibbett D."/>
            <person name="Henrissat B."/>
            <person name="Matheny P.B."/>
            <person name="Labbe J."/>
            <person name="Martin F."/>
        </authorList>
    </citation>
    <scope>NUCLEOTIDE SEQUENCE</scope>
    <source>
        <strain evidence="1">HHB10654</strain>
    </source>
</reference>
<comment type="caution">
    <text evidence="1">The sequence shown here is derived from an EMBL/GenBank/DDBJ whole genome shotgun (WGS) entry which is preliminary data.</text>
</comment>